<accession>A0A7W7GZY1</accession>
<proteinExistence type="predicted"/>
<evidence type="ECO:0000313" key="6">
    <source>
        <dbReference type="Proteomes" id="UP000546162"/>
    </source>
</evidence>
<keyword evidence="6" id="KW-1185">Reference proteome</keyword>
<organism evidence="5 6">
    <name type="scientific">Actinoplanes octamycinicus</name>
    <dbReference type="NCBI Taxonomy" id="135948"/>
    <lineage>
        <taxon>Bacteria</taxon>
        <taxon>Bacillati</taxon>
        <taxon>Actinomycetota</taxon>
        <taxon>Actinomycetes</taxon>
        <taxon>Micromonosporales</taxon>
        <taxon>Micromonosporaceae</taxon>
        <taxon>Actinoplanes</taxon>
    </lineage>
</organism>
<dbReference type="Pfam" id="PF24644">
    <property type="entry name" value="DUF7638"/>
    <property type="match status" value="1"/>
</dbReference>
<reference evidence="5 6" key="1">
    <citation type="submission" date="2020-08" db="EMBL/GenBank/DDBJ databases">
        <title>Sequencing the genomes of 1000 actinobacteria strains.</title>
        <authorList>
            <person name="Klenk H.-P."/>
        </authorList>
    </citation>
    <scope>NUCLEOTIDE SEQUENCE [LARGE SCALE GENOMIC DNA]</scope>
    <source>
        <strain evidence="5 6">DSM 45809</strain>
    </source>
</reference>
<dbReference type="Gene3D" id="1.10.357.40">
    <property type="entry name" value="YbiA-like"/>
    <property type="match status" value="1"/>
</dbReference>
<evidence type="ECO:0000259" key="4">
    <source>
        <dbReference type="Pfam" id="PF24645"/>
    </source>
</evidence>
<dbReference type="InterPro" id="IPR056056">
    <property type="entry name" value="DUF7639"/>
</dbReference>
<feature type="domain" description="DUF7639" evidence="4">
    <location>
        <begin position="111"/>
        <end position="202"/>
    </location>
</feature>
<dbReference type="InterPro" id="IPR037238">
    <property type="entry name" value="YbiA-like_sf"/>
</dbReference>
<dbReference type="SUPFAM" id="SSF143990">
    <property type="entry name" value="YbiA-like"/>
    <property type="match status" value="1"/>
</dbReference>
<gene>
    <name evidence="5" type="ORF">BJY16_004858</name>
</gene>
<dbReference type="InterPro" id="IPR056055">
    <property type="entry name" value="DUF7638"/>
</dbReference>
<feature type="domain" description="DUF7638" evidence="3">
    <location>
        <begin position="4"/>
        <end position="110"/>
    </location>
</feature>
<dbReference type="GO" id="GO:0016740">
    <property type="term" value="F:transferase activity"/>
    <property type="evidence" value="ECO:0007669"/>
    <property type="project" value="UniProtKB-KW"/>
</dbReference>
<dbReference type="RefSeq" id="WP_185041892.1">
    <property type="nucleotide sequence ID" value="NZ_BAABFG010000005.1"/>
</dbReference>
<evidence type="ECO:0000256" key="2">
    <source>
        <dbReference type="ARBA" id="ARBA00000751"/>
    </source>
</evidence>
<comment type="catalytic activity">
    <reaction evidence="1">
        <text>5-amino-6-(5-phospho-D-ribosylamino)uracil + H2O = 5,6-diaminouracil + D-ribose 5-phosphate</text>
        <dbReference type="Rhea" id="RHEA:55020"/>
        <dbReference type="ChEBI" id="CHEBI:15377"/>
        <dbReference type="ChEBI" id="CHEBI:46252"/>
        <dbReference type="ChEBI" id="CHEBI:58453"/>
        <dbReference type="ChEBI" id="CHEBI:78346"/>
    </reaction>
</comment>
<dbReference type="InterPro" id="IPR012816">
    <property type="entry name" value="NADAR"/>
</dbReference>
<evidence type="ECO:0000313" key="5">
    <source>
        <dbReference type="EMBL" id="MBB4741399.1"/>
    </source>
</evidence>
<dbReference type="Proteomes" id="UP000546162">
    <property type="component" value="Unassembled WGS sequence"/>
</dbReference>
<evidence type="ECO:0000259" key="3">
    <source>
        <dbReference type="Pfam" id="PF24644"/>
    </source>
</evidence>
<comment type="caution">
    <text evidence="5">The sequence shown here is derived from an EMBL/GenBank/DDBJ whole genome shotgun (WGS) entry which is preliminary data.</text>
</comment>
<name>A0A7W7GZY1_9ACTN</name>
<sequence>MWRRTYRDVDGLRVEGVGETVLVRNGGSYYLHDLRIYADGRIDSGSGPLVDLDGLRAELLSGRVATAPAEGARGASPYAEWRFADVRSRVDADMFLGEVADRIDRLNHRPDSAQRCRAALDTYLADPTEENRLGLRERYEAVPRHRRRGSLGAGVDAALRTLTADVGSLLPALFEGQPGEPVTAESHARAVAGIRVNDQCQADVVAHNVDREVRTQVDGPASAPSHTVYAYHDPAKQTGLHNGDLIPVTVEGVTYPSVTHAYWALATGDPQGILAEPDPHAVGRLGQKTPIPPGWSARRLAVMAELLRAKVAQHPAVAATLLATGESPILYQEVYAGDFWTSAGANWTGRLLQLIRAELAD</sequence>
<dbReference type="AlphaFoldDB" id="A0A7W7GZY1"/>
<evidence type="ECO:0000256" key="1">
    <source>
        <dbReference type="ARBA" id="ARBA00000022"/>
    </source>
</evidence>
<keyword evidence="5" id="KW-0808">Transferase</keyword>
<comment type="catalytic activity">
    <reaction evidence="2">
        <text>2,5-diamino-6-hydroxy-4-(5-phosphoribosylamino)-pyrimidine + H2O = 2,5,6-triamino-4-hydroxypyrimidine + D-ribose 5-phosphate</text>
        <dbReference type="Rhea" id="RHEA:23436"/>
        <dbReference type="ChEBI" id="CHEBI:15377"/>
        <dbReference type="ChEBI" id="CHEBI:58614"/>
        <dbReference type="ChEBI" id="CHEBI:78346"/>
        <dbReference type="ChEBI" id="CHEBI:137796"/>
    </reaction>
</comment>
<dbReference type="CDD" id="cd15457">
    <property type="entry name" value="NADAR"/>
    <property type="match status" value="1"/>
</dbReference>
<dbReference type="Pfam" id="PF24645">
    <property type="entry name" value="DUF7639"/>
    <property type="match status" value="1"/>
</dbReference>
<protein>
    <submittedName>
        <fullName evidence="5">Putative NAD-dependent protein-ADP-ribosyltransferase YbiA (DUF1768 family)</fullName>
    </submittedName>
</protein>
<dbReference type="EMBL" id="JACHNB010000001">
    <property type="protein sequence ID" value="MBB4741399.1"/>
    <property type="molecule type" value="Genomic_DNA"/>
</dbReference>